<dbReference type="SMART" id="SM00046">
    <property type="entry name" value="DAGKc"/>
    <property type="match status" value="1"/>
</dbReference>
<keyword evidence="7" id="KW-0443">Lipid metabolism</keyword>
<keyword evidence="5 10" id="KW-0418">Kinase</keyword>
<evidence type="ECO:0000256" key="5">
    <source>
        <dbReference type="ARBA" id="ARBA00022777"/>
    </source>
</evidence>
<evidence type="ECO:0000256" key="2">
    <source>
        <dbReference type="ARBA" id="ARBA00005983"/>
    </source>
</evidence>
<dbReference type="Pfam" id="PF00781">
    <property type="entry name" value="DAGK_cat"/>
    <property type="match status" value="1"/>
</dbReference>
<dbReference type="PROSITE" id="PS50146">
    <property type="entry name" value="DAGK"/>
    <property type="match status" value="1"/>
</dbReference>
<dbReference type="PANTHER" id="PTHR12358:SF54">
    <property type="entry name" value="SPHINGOSINE KINASE RELATED PROTEIN"/>
    <property type="match status" value="1"/>
</dbReference>
<comment type="cofactor">
    <cofactor evidence="1">
        <name>Mg(2+)</name>
        <dbReference type="ChEBI" id="CHEBI:18420"/>
    </cofactor>
</comment>
<organism evidence="10 11">
    <name type="scientific">Brachybacterium huguangmaarense</name>
    <dbReference type="NCBI Taxonomy" id="1652028"/>
    <lineage>
        <taxon>Bacteria</taxon>
        <taxon>Bacillati</taxon>
        <taxon>Actinomycetota</taxon>
        <taxon>Actinomycetes</taxon>
        <taxon>Micrococcales</taxon>
        <taxon>Dermabacteraceae</taxon>
        <taxon>Brachybacterium</taxon>
    </lineage>
</organism>
<evidence type="ECO:0000313" key="11">
    <source>
        <dbReference type="Proteomes" id="UP001164305"/>
    </source>
</evidence>
<keyword evidence="3" id="KW-0808">Transferase</keyword>
<dbReference type="Gene3D" id="3.40.50.10330">
    <property type="entry name" value="Probable inorganic polyphosphate/atp-NAD kinase, domain 1"/>
    <property type="match status" value="1"/>
</dbReference>
<dbReference type="InterPro" id="IPR050187">
    <property type="entry name" value="Lipid_Phosphate_FormReg"/>
</dbReference>
<keyword evidence="7" id="KW-0594">Phospholipid biosynthesis</keyword>
<evidence type="ECO:0000256" key="8">
    <source>
        <dbReference type="ARBA" id="ARBA00023264"/>
    </source>
</evidence>
<sequence>MDIALVLALCALVIAVVAFVLGVVALRGRAAERRAVADLGHRLDHLPRRELAEDEQADGAVGVIPHIAVVMNPSKHADPEGFRRYVHSVIERYEGTQARFYETTREDPGYGQATQAVADGADLVIAAGGDGTVRMVAAALADSPTRMAILPVGTGNLLARNLEIPLDDVEGALKVAVLGRDKRIDVGWLRVGSTPQDIEVASRQIFLVMAGFGADAEVIGATSPTMKRRIGWIAYVLAGASKIIGRSHNVEITLPGGVHRTVQARTVLIGNVGKLPAGIVLMPDATIDNGHLEVLAMSWRSAAGLSQILTQLVAPRMRPARPKLSSMQRYLVSGVELVASRPQPVQLDGDVEDEATRMHAEVDPGALRMRVPAGV</sequence>
<evidence type="ECO:0000259" key="9">
    <source>
        <dbReference type="PROSITE" id="PS50146"/>
    </source>
</evidence>
<evidence type="ECO:0000256" key="1">
    <source>
        <dbReference type="ARBA" id="ARBA00001946"/>
    </source>
</evidence>
<gene>
    <name evidence="10" type="ORF">BRM3_05420</name>
</gene>
<dbReference type="InterPro" id="IPR001206">
    <property type="entry name" value="Diacylglycerol_kinase_cat_dom"/>
</dbReference>
<name>A0ABY6G5A7_9MICO</name>
<dbReference type="GO" id="GO:0016301">
    <property type="term" value="F:kinase activity"/>
    <property type="evidence" value="ECO:0007669"/>
    <property type="project" value="UniProtKB-KW"/>
</dbReference>
<evidence type="ECO:0000256" key="4">
    <source>
        <dbReference type="ARBA" id="ARBA00022741"/>
    </source>
</evidence>
<dbReference type="EMBL" id="CP107020">
    <property type="protein sequence ID" value="UYG17863.1"/>
    <property type="molecule type" value="Genomic_DNA"/>
</dbReference>
<dbReference type="InterPro" id="IPR017438">
    <property type="entry name" value="ATP-NAD_kinase_N"/>
</dbReference>
<evidence type="ECO:0000256" key="6">
    <source>
        <dbReference type="ARBA" id="ARBA00022840"/>
    </source>
</evidence>
<reference evidence="10" key="1">
    <citation type="submission" date="2022-10" db="EMBL/GenBank/DDBJ databases">
        <title>Whole-Genome Sequencing of Brachybacterium huguangmaarense BRM-3, Isolated from Betula schmidtii.</title>
        <authorList>
            <person name="Haam D."/>
        </authorList>
    </citation>
    <scope>NUCLEOTIDE SEQUENCE</scope>
    <source>
        <strain evidence="10">BRM-3</strain>
    </source>
</reference>
<evidence type="ECO:0000256" key="7">
    <source>
        <dbReference type="ARBA" id="ARBA00023209"/>
    </source>
</evidence>
<dbReference type="Proteomes" id="UP001164305">
    <property type="component" value="Chromosome"/>
</dbReference>
<keyword evidence="11" id="KW-1185">Reference proteome</keyword>
<keyword evidence="4" id="KW-0547">Nucleotide-binding</keyword>
<evidence type="ECO:0000313" key="10">
    <source>
        <dbReference type="EMBL" id="UYG17863.1"/>
    </source>
</evidence>
<accession>A0ABY6G5A7</accession>
<keyword evidence="8" id="KW-1208">Phospholipid metabolism</keyword>
<dbReference type="Gene3D" id="2.60.200.40">
    <property type="match status" value="1"/>
</dbReference>
<keyword evidence="7" id="KW-0444">Lipid biosynthesis</keyword>
<protein>
    <submittedName>
        <fullName evidence="10">Diacylglycerol kinase family protein</fullName>
    </submittedName>
</protein>
<dbReference type="InterPro" id="IPR045540">
    <property type="entry name" value="YegS/DAGK_C"/>
</dbReference>
<dbReference type="PANTHER" id="PTHR12358">
    <property type="entry name" value="SPHINGOSINE KINASE"/>
    <property type="match status" value="1"/>
</dbReference>
<proteinExistence type="inferred from homology"/>
<dbReference type="InterPro" id="IPR016064">
    <property type="entry name" value="NAD/diacylglycerol_kinase_sf"/>
</dbReference>
<comment type="similarity">
    <text evidence="2">Belongs to the diacylglycerol/lipid kinase family.</text>
</comment>
<keyword evidence="6" id="KW-0067">ATP-binding</keyword>
<dbReference type="SUPFAM" id="SSF111331">
    <property type="entry name" value="NAD kinase/diacylglycerol kinase-like"/>
    <property type="match status" value="1"/>
</dbReference>
<dbReference type="RefSeq" id="WP_263595070.1">
    <property type="nucleotide sequence ID" value="NZ_CP107020.1"/>
</dbReference>
<dbReference type="Pfam" id="PF19279">
    <property type="entry name" value="YegS_C"/>
    <property type="match status" value="1"/>
</dbReference>
<feature type="domain" description="DAGKc" evidence="9">
    <location>
        <begin position="62"/>
        <end position="193"/>
    </location>
</feature>
<evidence type="ECO:0000256" key="3">
    <source>
        <dbReference type="ARBA" id="ARBA00022679"/>
    </source>
</evidence>